<gene>
    <name evidence="18" type="ORF">K461DRAFT_277643</name>
</gene>
<feature type="binding site" evidence="17">
    <location>
        <position position="449"/>
    </location>
    <ligand>
        <name>Zn(2+)</name>
        <dbReference type="ChEBI" id="CHEBI:29105"/>
        <note>catalytic</note>
    </ligand>
</feature>
<evidence type="ECO:0000256" key="2">
    <source>
        <dbReference type="ARBA" id="ARBA00004496"/>
    </source>
</evidence>
<comment type="caution">
    <text evidence="18">The sequence shown here is derived from an EMBL/GenBank/DDBJ whole genome shotgun (WGS) entry which is preliminary data.</text>
</comment>
<evidence type="ECO:0000256" key="15">
    <source>
        <dbReference type="PIRNR" id="PIRNR007828"/>
    </source>
</evidence>
<dbReference type="InterPro" id="IPR039461">
    <property type="entry name" value="Peptidase_M49"/>
</dbReference>
<dbReference type="Pfam" id="PF03571">
    <property type="entry name" value="Peptidase_M49"/>
    <property type="match status" value="1"/>
</dbReference>
<dbReference type="FunFam" id="3.30.540.30:FF:000002">
    <property type="entry name" value="Dipeptidyl peptidase 3"/>
    <property type="match status" value="1"/>
</dbReference>
<dbReference type="GO" id="GO:0008239">
    <property type="term" value="F:dipeptidyl-peptidase activity"/>
    <property type="evidence" value="ECO:0007669"/>
    <property type="project" value="UniProtKB-UniRule"/>
</dbReference>
<evidence type="ECO:0000256" key="4">
    <source>
        <dbReference type="ARBA" id="ARBA00012063"/>
    </source>
</evidence>
<evidence type="ECO:0000256" key="12">
    <source>
        <dbReference type="ARBA" id="ARBA00023049"/>
    </source>
</evidence>
<comment type="catalytic activity">
    <reaction evidence="1 15">
        <text>Release of an N-terminal dipeptide from a peptide comprising four or more residues, with broad specificity. Also acts on dipeptidyl 2-naphthylamides.</text>
        <dbReference type="EC" id="3.4.14.4"/>
    </reaction>
</comment>
<feature type="binding site" evidence="17">
    <location>
        <position position="444"/>
    </location>
    <ligand>
        <name>Zn(2+)</name>
        <dbReference type="ChEBI" id="CHEBI:29105"/>
        <note>catalytic</note>
    </ligand>
</feature>
<sequence length="704" mass="78755">MDATTKQQYLADDPPTVVPLSIKPHFEALNSQEKLYAHWISRASFSGTRIVLRQVSHESEPIYDLIIALHKSCGGDYASLEKKAGLSDEDIKHYLSYAAMFLGNSGNYKSFGDSKFIPRLSKDKFTALIETDPTAVTRLKTAGGIQALYESATGLMHLGYPSQGHLSTYYPNSPDITVDEIEYVSTWLADRKLLPENTRLVKNHEGNFECLISSAVNEPKKRDTEKLQWELEGPLKGKWLTLVYGDHSKEMKNISESLTEASKVAANQHQKDMQTAYVSHFHDGSMQSFLESQRQWIRDKGPTVECNIGFIETYRDPHGIRGEWEGFVAMVNKERTRAFGKLVESAPSQIPKLPWPKEFEKDKFLSPDFTSLEVLTFAGSGIPAGINIPNADIIRQTEGFKNVSLGNVLSAKAPDEKVPFIRDEDMDMYKKNSDLAFEVQVGLHELLGHGCGKLLQETAPGKYNFDVNNPPISPITNKPITTWYKPEETWGSVFGGLGPSYEECRAECVAMALSCDYGILEIFGIGDGKEDIDSPAGSVLHAAYLQMARAGIAALQYWDPASRKWGQAHMQARHAILKVFLSAGPKFCRLDYKETSDGISDLTIHMDKTKIASHGRPAVEKFLQKLQVYKATADLKAGRELFEGITTVDEWFAEKVRPEVLRRAQPRKVFVQANTVVEDGEARLKEYPATAEGMIQSFAEREYI</sequence>
<dbReference type="Gene3D" id="3.30.540.30">
    <property type="match status" value="3"/>
</dbReference>
<name>A0A9P4J5P1_9PEZI</name>
<evidence type="ECO:0000256" key="6">
    <source>
        <dbReference type="ARBA" id="ARBA00022438"/>
    </source>
</evidence>
<dbReference type="GO" id="GO:0046872">
    <property type="term" value="F:metal ion binding"/>
    <property type="evidence" value="ECO:0007669"/>
    <property type="project" value="UniProtKB-KW"/>
</dbReference>
<keyword evidence="10 15" id="KW-0378">Hydrolase</keyword>
<proteinExistence type="inferred from homology"/>
<evidence type="ECO:0000256" key="9">
    <source>
        <dbReference type="ARBA" id="ARBA00022723"/>
    </source>
</evidence>
<dbReference type="EC" id="3.4.14.4" evidence="4 15"/>
<evidence type="ECO:0000313" key="19">
    <source>
        <dbReference type="Proteomes" id="UP000799439"/>
    </source>
</evidence>
<comment type="cofactor">
    <cofactor evidence="15 17">
        <name>Zn(2+)</name>
        <dbReference type="ChEBI" id="CHEBI:29105"/>
    </cofactor>
    <text evidence="15 17">Binds 1 zinc ion per subunit.</text>
</comment>
<dbReference type="PANTHER" id="PTHR23422">
    <property type="entry name" value="DIPEPTIDYL PEPTIDASE III-RELATED"/>
    <property type="match status" value="1"/>
</dbReference>
<protein>
    <recommendedName>
        <fullName evidence="5 15">Dipeptidyl peptidase 3</fullName>
        <ecNumber evidence="4 15">3.4.14.4</ecNumber>
    </recommendedName>
    <alternativeName>
        <fullName evidence="13 15">Dipeptidyl aminopeptidase III</fullName>
    </alternativeName>
    <alternativeName>
        <fullName evidence="14 15">Dipeptidyl peptidase III</fullName>
    </alternativeName>
</protein>
<feature type="active site" evidence="16">
    <location>
        <position position="445"/>
    </location>
</feature>
<keyword evidence="12 15" id="KW-0482">Metalloprotease</keyword>
<dbReference type="AlphaFoldDB" id="A0A9P4J5P1"/>
<keyword evidence="11 15" id="KW-0862">Zinc</keyword>
<keyword evidence="7 15" id="KW-0963">Cytoplasm</keyword>
<evidence type="ECO:0000256" key="10">
    <source>
        <dbReference type="ARBA" id="ARBA00022801"/>
    </source>
</evidence>
<evidence type="ECO:0000256" key="1">
    <source>
        <dbReference type="ARBA" id="ARBA00001336"/>
    </source>
</evidence>
<organism evidence="18 19">
    <name type="scientific">Myriangium duriaei CBS 260.36</name>
    <dbReference type="NCBI Taxonomy" id="1168546"/>
    <lineage>
        <taxon>Eukaryota</taxon>
        <taxon>Fungi</taxon>
        <taxon>Dikarya</taxon>
        <taxon>Ascomycota</taxon>
        <taxon>Pezizomycotina</taxon>
        <taxon>Dothideomycetes</taxon>
        <taxon>Dothideomycetidae</taxon>
        <taxon>Myriangiales</taxon>
        <taxon>Myriangiaceae</taxon>
        <taxon>Myriangium</taxon>
    </lineage>
</organism>
<dbReference type="GO" id="GO:0004177">
    <property type="term" value="F:aminopeptidase activity"/>
    <property type="evidence" value="ECO:0007669"/>
    <property type="project" value="UniProtKB-KW"/>
</dbReference>
<evidence type="ECO:0000256" key="16">
    <source>
        <dbReference type="PIRSR" id="PIRSR007828-1"/>
    </source>
</evidence>
<dbReference type="OrthoDB" id="4694525at2759"/>
<feature type="binding site" evidence="17">
    <location>
        <position position="503"/>
    </location>
    <ligand>
        <name>Zn(2+)</name>
        <dbReference type="ChEBI" id="CHEBI:29105"/>
        <note>catalytic</note>
    </ligand>
</feature>
<dbReference type="PANTHER" id="PTHR23422:SF11">
    <property type="entry name" value="DIPEPTIDYL PEPTIDASE 3"/>
    <property type="match status" value="1"/>
</dbReference>
<dbReference type="PIRSF" id="PIRSF007828">
    <property type="entry name" value="Dipeptidyl-peptidase_III"/>
    <property type="match status" value="1"/>
</dbReference>
<keyword evidence="8 15" id="KW-0645">Protease</keyword>
<reference evidence="18" key="1">
    <citation type="journal article" date="2020" name="Stud. Mycol.">
        <title>101 Dothideomycetes genomes: a test case for predicting lifestyles and emergence of pathogens.</title>
        <authorList>
            <person name="Haridas S."/>
            <person name="Albert R."/>
            <person name="Binder M."/>
            <person name="Bloem J."/>
            <person name="Labutti K."/>
            <person name="Salamov A."/>
            <person name="Andreopoulos B."/>
            <person name="Baker S."/>
            <person name="Barry K."/>
            <person name="Bills G."/>
            <person name="Bluhm B."/>
            <person name="Cannon C."/>
            <person name="Castanera R."/>
            <person name="Culley D."/>
            <person name="Daum C."/>
            <person name="Ezra D."/>
            <person name="Gonzalez J."/>
            <person name="Henrissat B."/>
            <person name="Kuo A."/>
            <person name="Liang C."/>
            <person name="Lipzen A."/>
            <person name="Lutzoni F."/>
            <person name="Magnuson J."/>
            <person name="Mondo S."/>
            <person name="Nolan M."/>
            <person name="Ohm R."/>
            <person name="Pangilinan J."/>
            <person name="Park H.-J."/>
            <person name="Ramirez L."/>
            <person name="Alfaro M."/>
            <person name="Sun H."/>
            <person name="Tritt A."/>
            <person name="Yoshinaga Y."/>
            <person name="Zwiers L.-H."/>
            <person name="Turgeon B."/>
            <person name="Goodwin S."/>
            <person name="Spatafora J."/>
            <person name="Crous P."/>
            <person name="Grigoriev I."/>
        </authorList>
    </citation>
    <scope>NUCLEOTIDE SEQUENCE</scope>
    <source>
        <strain evidence="18">CBS 260.36</strain>
    </source>
</reference>
<accession>A0A9P4J5P1</accession>
<evidence type="ECO:0000313" key="18">
    <source>
        <dbReference type="EMBL" id="KAF2152883.1"/>
    </source>
</evidence>
<keyword evidence="9 15" id="KW-0479">Metal-binding</keyword>
<evidence type="ECO:0000256" key="3">
    <source>
        <dbReference type="ARBA" id="ARBA00010200"/>
    </source>
</evidence>
<evidence type="ECO:0000256" key="13">
    <source>
        <dbReference type="ARBA" id="ARBA00031288"/>
    </source>
</evidence>
<evidence type="ECO:0000256" key="17">
    <source>
        <dbReference type="PIRSR" id="PIRSR007828-2"/>
    </source>
</evidence>
<dbReference type="GO" id="GO:0006508">
    <property type="term" value="P:proteolysis"/>
    <property type="evidence" value="ECO:0007669"/>
    <property type="project" value="UniProtKB-KW"/>
</dbReference>
<comment type="subcellular location">
    <subcellularLocation>
        <location evidence="2">Cytoplasm</location>
    </subcellularLocation>
</comment>
<evidence type="ECO:0000256" key="14">
    <source>
        <dbReference type="ARBA" id="ARBA00032119"/>
    </source>
</evidence>
<evidence type="ECO:0000256" key="5">
    <source>
        <dbReference type="ARBA" id="ARBA00014713"/>
    </source>
</evidence>
<evidence type="ECO:0000256" key="11">
    <source>
        <dbReference type="ARBA" id="ARBA00022833"/>
    </source>
</evidence>
<dbReference type="EMBL" id="ML996085">
    <property type="protein sequence ID" value="KAF2152883.1"/>
    <property type="molecule type" value="Genomic_DNA"/>
</dbReference>
<dbReference type="GO" id="GO:0005737">
    <property type="term" value="C:cytoplasm"/>
    <property type="evidence" value="ECO:0007669"/>
    <property type="project" value="UniProtKB-SubCell"/>
</dbReference>
<dbReference type="InterPro" id="IPR005317">
    <property type="entry name" value="Dipeptidyl-peptase3"/>
</dbReference>
<keyword evidence="19" id="KW-1185">Reference proteome</keyword>
<evidence type="ECO:0000256" key="8">
    <source>
        <dbReference type="ARBA" id="ARBA00022670"/>
    </source>
</evidence>
<keyword evidence="6 15" id="KW-0031">Aminopeptidase</keyword>
<dbReference type="FunFam" id="3.30.540.30:FF:000001">
    <property type="entry name" value="Dipeptidyl peptidase 3"/>
    <property type="match status" value="1"/>
</dbReference>
<dbReference type="GO" id="GO:0008235">
    <property type="term" value="F:metalloexopeptidase activity"/>
    <property type="evidence" value="ECO:0007669"/>
    <property type="project" value="InterPro"/>
</dbReference>
<evidence type="ECO:0000256" key="7">
    <source>
        <dbReference type="ARBA" id="ARBA00022490"/>
    </source>
</evidence>
<comment type="similarity">
    <text evidence="3 15">Belongs to the peptidase M49 family.</text>
</comment>
<dbReference type="Proteomes" id="UP000799439">
    <property type="component" value="Unassembled WGS sequence"/>
</dbReference>